<dbReference type="Gene3D" id="3.40.50.2000">
    <property type="entry name" value="Glycogen Phosphorylase B"/>
    <property type="match status" value="3"/>
</dbReference>
<organism evidence="2 3">
    <name type="scientific">Sulfurifustis variabilis</name>
    <dbReference type="NCBI Taxonomy" id="1675686"/>
    <lineage>
        <taxon>Bacteria</taxon>
        <taxon>Pseudomonadati</taxon>
        <taxon>Pseudomonadota</taxon>
        <taxon>Gammaproteobacteria</taxon>
        <taxon>Acidiferrobacterales</taxon>
        <taxon>Acidiferrobacteraceae</taxon>
        <taxon>Sulfurifustis</taxon>
    </lineage>
</organism>
<dbReference type="SUPFAM" id="SSF53756">
    <property type="entry name" value="UDP-Glycosyltransferase/glycogen phosphorylase"/>
    <property type="match status" value="1"/>
</dbReference>
<comment type="similarity">
    <text evidence="1">Belongs to the glycogen phosphorylase family.</text>
</comment>
<dbReference type="EMBL" id="AP014936">
    <property type="protein sequence ID" value="BAU47365.1"/>
    <property type="molecule type" value="Genomic_DNA"/>
</dbReference>
<dbReference type="Proteomes" id="UP000218899">
    <property type="component" value="Chromosome"/>
</dbReference>
<gene>
    <name evidence="2" type="ORF">SVA_0786</name>
</gene>
<proteinExistence type="inferred from homology"/>
<reference evidence="2 3" key="1">
    <citation type="submission" date="2015-08" db="EMBL/GenBank/DDBJ databases">
        <title>Complete genome sequence of Sulfurifustis variabilis.</title>
        <authorList>
            <person name="Miura A."/>
            <person name="Kojima H."/>
            <person name="Fukui M."/>
        </authorList>
    </citation>
    <scope>NUCLEOTIDE SEQUENCE [LARGE SCALE GENOMIC DNA]</scope>
    <source>
        <strain evidence="3">skN76</strain>
    </source>
</reference>
<dbReference type="PANTHER" id="PTHR42655:SF1">
    <property type="entry name" value="GLYCOGEN PHOSPHORYLASE"/>
    <property type="match status" value="1"/>
</dbReference>
<dbReference type="OrthoDB" id="7229284at2"/>
<dbReference type="GO" id="GO:0030170">
    <property type="term" value="F:pyridoxal phosphate binding"/>
    <property type="evidence" value="ECO:0007669"/>
    <property type="project" value="InterPro"/>
</dbReference>
<dbReference type="RefSeq" id="WP_096459059.1">
    <property type="nucleotide sequence ID" value="NZ_AP014936.1"/>
</dbReference>
<dbReference type="PANTHER" id="PTHR42655">
    <property type="entry name" value="GLYCOGEN PHOSPHORYLASE"/>
    <property type="match status" value="1"/>
</dbReference>
<dbReference type="NCBIfam" id="TIGR02094">
    <property type="entry name" value="more_P_ylases"/>
    <property type="match status" value="1"/>
</dbReference>
<sequence>MSPGAYIAYFSMEIGLAPGVPTYAGGLGMLAGDTLRTAADLGVPMVGVSLVHRKGYFHQRVDPTGWQTEEPVAWSLDDHLTELPARASVEIEGRPVQIRAWRYDIRGTGGASVPVFLLDTDLDGNAAADRLLTHFLYGGDSHYRLCQEIVLGIGGARMLDALGYADIDRYHMNEGHAALLVLELLKRQARANGHERPRPEDIEALRPRCVFTTHTPVPAGHDQFPLAMAEKALGAGMYVCLLDEFCYEQKLNLTYLALAASHYVNGVAKKHGEVARHLYAKYRVESITNGVHVATWASEPMRALFDRHVPDWRTDNPGLRYAIGVPLGEIREAHRAAKRELLAYVNHVTNKGFDLDVFTIGYARRATAYKRPTLVFRDIERLRGIARRRAVQLVFAGKAHPHDLPGKELIQEVHRAMGLLDTDVKIAFLPEYDMTLARLLVAGTDLWLNTPQPPLEASGTSGMKAAVNGVPSLSVLDGWWIEGWIEGVTGWAIGEPGAAASDDRAAEAASLYDKLERVILPLYYDEPDRYVDVMRRAIALNGSFFNTERMLNQYVTRAYFR</sequence>
<dbReference type="Pfam" id="PF00343">
    <property type="entry name" value="Phosphorylase"/>
    <property type="match status" value="1"/>
</dbReference>
<dbReference type="GO" id="GO:0008184">
    <property type="term" value="F:glycogen phosphorylase activity"/>
    <property type="evidence" value="ECO:0007669"/>
    <property type="project" value="InterPro"/>
</dbReference>
<name>A0A1B4V260_9GAMM</name>
<dbReference type="KEGG" id="sva:SVA_0786"/>
<protein>
    <submittedName>
        <fullName evidence="2">Alpha-glucan phosphorylase</fullName>
    </submittedName>
</protein>
<dbReference type="InterPro" id="IPR052182">
    <property type="entry name" value="Glycogen/Maltodextrin_Phosph"/>
</dbReference>
<evidence type="ECO:0000313" key="2">
    <source>
        <dbReference type="EMBL" id="BAU47365.1"/>
    </source>
</evidence>
<keyword evidence="3" id="KW-1185">Reference proteome</keyword>
<evidence type="ECO:0000313" key="3">
    <source>
        <dbReference type="Proteomes" id="UP000218899"/>
    </source>
</evidence>
<accession>A0A1B4V260</accession>
<dbReference type="InterPro" id="IPR000811">
    <property type="entry name" value="Glyco_trans_35"/>
</dbReference>
<dbReference type="AlphaFoldDB" id="A0A1B4V260"/>
<evidence type="ECO:0000256" key="1">
    <source>
        <dbReference type="ARBA" id="ARBA00006047"/>
    </source>
</evidence>
<dbReference type="InterPro" id="IPR011834">
    <property type="entry name" value="Agluc_phsphrylas"/>
</dbReference>
<dbReference type="GO" id="GO:0005975">
    <property type="term" value="P:carbohydrate metabolic process"/>
    <property type="evidence" value="ECO:0007669"/>
    <property type="project" value="InterPro"/>
</dbReference>